<dbReference type="EMBL" id="CP119877">
    <property type="protein sequence ID" value="WFD33250.1"/>
    <property type="molecule type" value="Genomic_DNA"/>
</dbReference>
<dbReference type="Pfam" id="PF01408">
    <property type="entry name" value="GFO_IDH_MocA"/>
    <property type="match status" value="1"/>
</dbReference>
<evidence type="ECO:0000313" key="5">
    <source>
        <dbReference type="EMBL" id="WFD33250.1"/>
    </source>
</evidence>
<gene>
    <name evidence="5" type="ORF">MCUN1_000063</name>
</gene>
<comment type="similarity">
    <text evidence="1">Belongs to the Gfo/Idh/MocA family.</text>
</comment>
<keyword evidence="2" id="KW-0560">Oxidoreductase</keyword>
<organism evidence="5 6">
    <name type="scientific">Malassezia cuniculi</name>
    <dbReference type="NCBI Taxonomy" id="948313"/>
    <lineage>
        <taxon>Eukaryota</taxon>
        <taxon>Fungi</taxon>
        <taxon>Dikarya</taxon>
        <taxon>Basidiomycota</taxon>
        <taxon>Ustilaginomycotina</taxon>
        <taxon>Malasseziomycetes</taxon>
        <taxon>Malasseziales</taxon>
        <taxon>Malasseziaceae</taxon>
        <taxon>Malassezia</taxon>
    </lineage>
</organism>
<dbReference type="Gene3D" id="3.30.360.10">
    <property type="entry name" value="Dihydrodipicolinate Reductase, domain 2"/>
    <property type="match status" value="1"/>
</dbReference>
<evidence type="ECO:0000256" key="1">
    <source>
        <dbReference type="ARBA" id="ARBA00010928"/>
    </source>
</evidence>
<keyword evidence="6" id="KW-1185">Reference proteome</keyword>
<dbReference type="SUPFAM" id="SSF55347">
    <property type="entry name" value="Glyceraldehyde-3-phosphate dehydrogenase-like, C-terminal domain"/>
    <property type="match status" value="1"/>
</dbReference>
<dbReference type="PANTHER" id="PTHR43708">
    <property type="entry name" value="CONSERVED EXPRESSED OXIDOREDUCTASE (EUROFUNG)"/>
    <property type="match status" value="1"/>
</dbReference>
<protein>
    <recommendedName>
        <fullName evidence="7">Oxidoreductase</fullName>
    </recommendedName>
</protein>
<accession>A0AAF0ENB1</accession>
<dbReference type="InterPro" id="IPR036291">
    <property type="entry name" value="NAD(P)-bd_dom_sf"/>
</dbReference>
<evidence type="ECO:0000259" key="4">
    <source>
        <dbReference type="Pfam" id="PF22725"/>
    </source>
</evidence>
<proteinExistence type="inferred from homology"/>
<dbReference type="InterPro" id="IPR000683">
    <property type="entry name" value="Gfo/Idh/MocA-like_OxRdtase_N"/>
</dbReference>
<evidence type="ECO:0000259" key="3">
    <source>
        <dbReference type="Pfam" id="PF01408"/>
    </source>
</evidence>
<name>A0AAF0ENB1_9BASI</name>
<feature type="domain" description="Gfo/Idh/MocA-like oxidoreductase N-terminal" evidence="3">
    <location>
        <begin position="6"/>
        <end position="129"/>
    </location>
</feature>
<evidence type="ECO:0000313" key="6">
    <source>
        <dbReference type="Proteomes" id="UP001219933"/>
    </source>
</evidence>
<dbReference type="InterPro" id="IPR051317">
    <property type="entry name" value="Gfo/Idh/MocA_oxidoreduct"/>
</dbReference>
<dbReference type="InterPro" id="IPR055170">
    <property type="entry name" value="GFO_IDH_MocA-like_dom"/>
</dbReference>
<sequence length="420" mass="45722">MEPIPVAVLGYGNSARTFHIPFIESLPDLFRLAVVMQRPRGEGSSSPAAQKDLPHVSVQPTVEQALAALPQGPALVIVTTDNASHFGYAKLALEAGKHVLVEKPVSVSEKDIRALDELALAKGLVCTVYQNRRFDGDFLTLRTLLAGSKTRPSSIGMPTYFESRFDRFRPIAKGGWRENVDPETEGGGMLWDLGAHLVDQAVSLFGAPESVTGFVRNQRGQGPLQVDDDWLAILHYAKPQPLAEDSFAPGVQLGGLRVVLGSTCLSAHVQSEQPRFRVEGTLGSYVKLGTDPQEGQLKKGWTPRTHPDAFGAYEDTDPHELRMGRLTTTQIREEPVTAANPPTLVSSDIPTLPGRYILLFSNVAEAISAADAATKRSASPQQIRESINKVLEIRLENVALATRVLCMIRTSSQEGRTLYL</sequence>
<dbReference type="Proteomes" id="UP001219933">
    <property type="component" value="Chromosome 1"/>
</dbReference>
<dbReference type="PANTHER" id="PTHR43708:SF5">
    <property type="entry name" value="CONSERVED EXPRESSED OXIDOREDUCTASE (EUROFUNG)-RELATED"/>
    <property type="match status" value="1"/>
</dbReference>
<dbReference type="AlphaFoldDB" id="A0AAF0ENB1"/>
<evidence type="ECO:0008006" key="7">
    <source>
        <dbReference type="Google" id="ProtNLM"/>
    </source>
</evidence>
<evidence type="ECO:0000256" key="2">
    <source>
        <dbReference type="ARBA" id="ARBA00023002"/>
    </source>
</evidence>
<dbReference type="SUPFAM" id="SSF51735">
    <property type="entry name" value="NAD(P)-binding Rossmann-fold domains"/>
    <property type="match status" value="1"/>
</dbReference>
<reference evidence="5" key="1">
    <citation type="submission" date="2023-03" db="EMBL/GenBank/DDBJ databases">
        <title>Mating type loci evolution in Malassezia.</title>
        <authorList>
            <person name="Coelho M.A."/>
        </authorList>
    </citation>
    <scope>NUCLEOTIDE SEQUENCE</scope>
    <source>
        <strain evidence="5">CBS 11721</strain>
    </source>
</reference>
<dbReference type="Gene3D" id="3.40.50.720">
    <property type="entry name" value="NAD(P)-binding Rossmann-like Domain"/>
    <property type="match status" value="1"/>
</dbReference>
<dbReference type="Pfam" id="PF22725">
    <property type="entry name" value="GFO_IDH_MocA_C3"/>
    <property type="match status" value="1"/>
</dbReference>
<dbReference type="GO" id="GO:0000166">
    <property type="term" value="F:nucleotide binding"/>
    <property type="evidence" value="ECO:0007669"/>
    <property type="project" value="InterPro"/>
</dbReference>
<feature type="domain" description="GFO/IDH/MocA-like oxidoreductase" evidence="4">
    <location>
        <begin position="154"/>
        <end position="285"/>
    </location>
</feature>
<dbReference type="GO" id="GO:0016491">
    <property type="term" value="F:oxidoreductase activity"/>
    <property type="evidence" value="ECO:0007669"/>
    <property type="project" value="UniProtKB-KW"/>
</dbReference>